<evidence type="ECO:0000313" key="4">
    <source>
        <dbReference type="Proteomes" id="UP001152484"/>
    </source>
</evidence>
<name>A0A9P0ZGM4_CUSEU</name>
<gene>
    <name evidence="3" type="ORF">CEURO_LOCUS14565</name>
</gene>
<dbReference type="AlphaFoldDB" id="A0A9P0ZGM4"/>
<dbReference type="Pfam" id="PF04195">
    <property type="entry name" value="Transposase_28"/>
    <property type="match status" value="1"/>
</dbReference>
<feature type="compositionally biased region" description="Polar residues" evidence="1">
    <location>
        <begin position="1"/>
        <end position="14"/>
    </location>
</feature>
<evidence type="ECO:0000259" key="2">
    <source>
        <dbReference type="Pfam" id="PF04195"/>
    </source>
</evidence>
<evidence type="ECO:0000313" key="3">
    <source>
        <dbReference type="EMBL" id="CAH9099644.1"/>
    </source>
</evidence>
<dbReference type="EMBL" id="CAMAPE010000038">
    <property type="protein sequence ID" value="CAH9099644.1"/>
    <property type="molecule type" value="Genomic_DNA"/>
</dbReference>
<dbReference type="Proteomes" id="UP001152484">
    <property type="component" value="Unassembled WGS sequence"/>
</dbReference>
<dbReference type="OrthoDB" id="1752359at2759"/>
<proteinExistence type="predicted"/>
<feature type="region of interest" description="Disordered" evidence="1">
    <location>
        <begin position="89"/>
        <end position="109"/>
    </location>
</feature>
<evidence type="ECO:0000256" key="1">
    <source>
        <dbReference type="SAM" id="MobiDB-lite"/>
    </source>
</evidence>
<sequence length="297" mass="32424">MSSQSDSQDISRTPSMEDEGISDVESSSGQPSDCGDAALAREVQKELTAEVEAEGFEQECDDEDLALAWQTAEDEAQNESSKVTIAVLPPRGSGEASSSRPLDPIPLRAVSGVKKKKAATKKKERAVDQGKPVDMPEGYSWLNTEALEIRSKADMADLYVTQLHVGPSAEVVEPGPDDVLSRAPEGCIAIHVLSVSMGLRFPLHPFLREYLRFVGLVPCQLTPNSHSYIAGFLQLCKSRGVKPSLDLFFQSFNLCRGGARKRRGVRQPAADCPLQTILRCSFFQQRMEGTLVLREVG</sequence>
<dbReference type="InterPro" id="IPR007321">
    <property type="entry name" value="Transposase_28"/>
</dbReference>
<feature type="domain" description="Transposase (putative) gypsy type" evidence="2">
    <location>
        <begin position="194"/>
        <end position="256"/>
    </location>
</feature>
<reference evidence="3" key="1">
    <citation type="submission" date="2022-07" db="EMBL/GenBank/DDBJ databases">
        <authorList>
            <person name="Macas J."/>
            <person name="Novak P."/>
            <person name="Neumann P."/>
        </authorList>
    </citation>
    <scope>NUCLEOTIDE SEQUENCE</scope>
</reference>
<keyword evidence="4" id="KW-1185">Reference proteome</keyword>
<protein>
    <recommendedName>
        <fullName evidence="2">Transposase (putative) gypsy type domain-containing protein</fullName>
    </recommendedName>
</protein>
<comment type="caution">
    <text evidence="3">The sequence shown here is derived from an EMBL/GenBank/DDBJ whole genome shotgun (WGS) entry which is preliminary data.</text>
</comment>
<feature type="region of interest" description="Disordered" evidence="1">
    <location>
        <begin position="1"/>
        <end position="42"/>
    </location>
</feature>
<accession>A0A9P0ZGM4</accession>
<organism evidence="3 4">
    <name type="scientific">Cuscuta europaea</name>
    <name type="common">European dodder</name>
    <dbReference type="NCBI Taxonomy" id="41803"/>
    <lineage>
        <taxon>Eukaryota</taxon>
        <taxon>Viridiplantae</taxon>
        <taxon>Streptophyta</taxon>
        <taxon>Embryophyta</taxon>
        <taxon>Tracheophyta</taxon>
        <taxon>Spermatophyta</taxon>
        <taxon>Magnoliopsida</taxon>
        <taxon>eudicotyledons</taxon>
        <taxon>Gunneridae</taxon>
        <taxon>Pentapetalae</taxon>
        <taxon>asterids</taxon>
        <taxon>lamiids</taxon>
        <taxon>Solanales</taxon>
        <taxon>Convolvulaceae</taxon>
        <taxon>Cuscuteae</taxon>
        <taxon>Cuscuta</taxon>
        <taxon>Cuscuta subgen. Cuscuta</taxon>
    </lineage>
</organism>